<accession>A0A317E313</accession>
<name>A0A317E313_9PROT</name>
<keyword evidence="2" id="KW-1185">Reference proteome</keyword>
<dbReference type="AlphaFoldDB" id="A0A317E313"/>
<protein>
    <submittedName>
        <fullName evidence="1">Uncharacterized protein</fullName>
    </submittedName>
</protein>
<dbReference type="Proteomes" id="UP000245461">
    <property type="component" value="Unassembled WGS sequence"/>
</dbReference>
<dbReference type="EMBL" id="QGLE01000007">
    <property type="protein sequence ID" value="PWR21379.1"/>
    <property type="molecule type" value="Genomic_DNA"/>
</dbReference>
<evidence type="ECO:0000313" key="2">
    <source>
        <dbReference type="Proteomes" id="UP000245461"/>
    </source>
</evidence>
<organism evidence="1 2">
    <name type="scientific">Zavarzinia aquatilis</name>
    <dbReference type="NCBI Taxonomy" id="2211142"/>
    <lineage>
        <taxon>Bacteria</taxon>
        <taxon>Pseudomonadati</taxon>
        <taxon>Pseudomonadota</taxon>
        <taxon>Alphaproteobacteria</taxon>
        <taxon>Rhodospirillales</taxon>
        <taxon>Zavarziniaceae</taxon>
        <taxon>Zavarzinia</taxon>
    </lineage>
</organism>
<gene>
    <name evidence="1" type="ORF">DKG74_13160</name>
</gene>
<reference evidence="1 2" key="1">
    <citation type="submission" date="2018-05" db="EMBL/GenBank/DDBJ databases">
        <title>Zavarzinia sp. HR-AS.</title>
        <authorList>
            <person name="Lee Y."/>
            <person name="Jeon C.O."/>
        </authorList>
    </citation>
    <scope>NUCLEOTIDE SEQUENCE [LARGE SCALE GENOMIC DNA]</scope>
    <source>
        <strain evidence="1 2">HR-AS</strain>
    </source>
</reference>
<evidence type="ECO:0000313" key="1">
    <source>
        <dbReference type="EMBL" id="PWR21379.1"/>
    </source>
</evidence>
<comment type="caution">
    <text evidence="1">The sequence shown here is derived from an EMBL/GenBank/DDBJ whole genome shotgun (WGS) entry which is preliminary data.</text>
</comment>
<proteinExistence type="predicted"/>
<sequence length="165" mass="18518">MKRLVQRDDGVWDFVPYFAYLETIRGQLPAPVHAFATDEAHYSFSSPTSLHDASLKSLVIREIEGDDGRRTSIVVETCYLGPQGDRDIHITYGGVVGYDLHYAEVRPETHGYRRPPVHGDIIAHEIRIDRPGIVTHEIHFADGAGFTIHFTSFEHKVTAVAPARP</sequence>